<name>A0A6I5ZU36_9FIRM</name>
<dbReference type="EMBL" id="CP046244">
    <property type="protein sequence ID" value="QGP93434.1"/>
    <property type="molecule type" value="Genomic_DNA"/>
</dbReference>
<sequence>MGVPKTQYNIKEEKDHIIYTRKYSGITVNNKFPRVASDTEKRLEALRYLAAQMIMEKLEE</sequence>
<accession>A0A6I5ZU36</accession>
<protein>
    <submittedName>
        <fullName evidence="1">Uncharacterized protein</fullName>
    </submittedName>
</protein>
<dbReference type="OrthoDB" id="9886206at2"/>
<dbReference type="AlphaFoldDB" id="A0A6I5ZU36"/>
<gene>
    <name evidence="1" type="ORF">MGLY_28420</name>
</gene>
<keyword evidence="2" id="KW-1185">Reference proteome</keyword>
<proteinExistence type="predicted"/>
<reference evidence="1 2" key="1">
    <citation type="submission" date="2019-11" db="EMBL/GenBank/DDBJ databases">
        <title>Genome sequence of Moorella glycerini DSM11254.</title>
        <authorList>
            <person name="Poehlein A."/>
            <person name="Boeer T."/>
            <person name="Daniel R."/>
        </authorList>
    </citation>
    <scope>NUCLEOTIDE SEQUENCE [LARGE SCALE GENOMIC DNA]</scope>
    <source>
        <strain evidence="1 2">DSM 11254</strain>
    </source>
</reference>
<dbReference type="Proteomes" id="UP000425916">
    <property type="component" value="Chromosome"/>
</dbReference>
<evidence type="ECO:0000313" key="2">
    <source>
        <dbReference type="Proteomes" id="UP000425916"/>
    </source>
</evidence>
<organism evidence="1 2">
    <name type="scientific">Neomoorella glycerini</name>
    <dbReference type="NCBI Taxonomy" id="55779"/>
    <lineage>
        <taxon>Bacteria</taxon>
        <taxon>Bacillati</taxon>
        <taxon>Bacillota</taxon>
        <taxon>Clostridia</taxon>
        <taxon>Neomoorellales</taxon>
        <taxon>Neomoorellaceae</taxon>
        <taxon>Neomoorella</taxon>
    </lineage>
</organism>
<dbReference type="RefSeq" id="WP_156274842.1">
    <property type="nucleotide sequence ID" value="NZ_CP046244.1"/>
</dbReference>
<evidence type="ECO:0000313" key="1">
    <source>
        <dbReference type="EMBL" id="QGP93434.1"/>
    </source>
</evidence>